<evidence type="ECO:0000256" key="1">
    <source>
        <dbReference type="SAM" id="MobiDB-lite"/>
    </source>
</evidence>
<feature type="compositionally biased region" description="Polar residues" evidence="1">
    <location>
        <begin position="92"/>
        <end position="110"/>
    </location>
</feature>
<sequence length="123" mass="12838">MKSAAHSHSLVDSPSLENFSPSNQEVRASQDQDTEYSFSVSASDSPVNLGVDTVLNDIGTETAPDDSEPSVNADNISDTVAIIPDIIISTSNLDVSSGSRGDNAPLQTSAEVEVEPQADKSDS</sequence>
<feature type="region of interest" description="Disordered" evidence="1">
    <location>
        <begin position="1"/>
        <end position="52"/>
    </location>
</feature>
<name>A0A0H5RG35_9EUKA</name>
<proteinExistence type="predicted"/>
<evidence type="ECO:0000313" key="2">
    <source>
        <dbReference type="EMBL" id="CRZ12983.1"/>
    </source>
</evidence>
<dbReference type="EMBL" id="HACM01012541">
    <property type="protein sequence ID" value="CRZ12983.1"/>
    <property type="molecule type" value="Transcribed_RNA"/>
</dbReference>
<protein>
    <submittedName>
        <fullName evidence="2">Uncharacterized protein</fullName>
    </submittedName>
</protein>
<dbReference type="AlphaFoldDB" id="A0A0H5RG35"/>
<organism evidence="2">
    <name type="scientific">Spongospora subterranea</name>
    <dbReference type="NCBI Taxonomy" id="70186"/>
    <lineage>
        <taxon>Eukaryota</taxon>
        <taxon>Sar</taxon>
        <taxon>Rhizaria</taxon>
        <taxon>Endomyxa</taxon>
        <taxon>Phytomyxea</taxon>
        <taxon>Plasmodiophorida</taxon>
        <taxon>Plasmodiophoridae</taxon>
        <taxon>Spongospora</taxon>
    </lineage>
</organism>
<feature type="compositionally biased region" description="Polar residues" evidence="1">
    <location>
        <begin position="10"/>
        <end position="46"/>
    </location>
</feature>
<accession>A0A0H5RG35</accession>
<feature type="region of interest" description="Disordered" evidence="1">
    <location>
        <begin position="92"/>
        <end position="123"/>
    </location>
</feature>
<feature type="non-terminal residue" evidence="2">
    <location>
        <position position="123"/>
    </location>
</feature>
<reference evidence="2" key="1">
    <citation type="submission" date="2015-04" db="EMBL/GenBank/DDBJ databases">
        <title>The genome sequence of the plant pathogenic Rhizarian Plasmodiophora brassicae reveals insights in its biotrophic life cycle and the origin of chitin synthesis.</title>
        <authorList>
            <person name="Schwelm A."/>
            <person name="Fogelqvist J."/>
            <person name="Knaust A."/>
            <person name="Julke S."/>
            <person name="Lilja T."/>
            <person name="Dhandapani V."/>
            <person name="Bonilla-Rosso G."/>
            <person name="Karlsson M."/>
            <person name="Shevchenko A."/>
            <person name="Choi S.R."/>
            <person name="Kim H.G."/>
            <person name="Park J.Y."/>
            <person name="Lim Y.P."/>
            <person name="Ludwig-Muller J."/>
            <person name="Dixelius C."/>
        </authorList>
    </citation>
    <scope>NUCLEOTIDE SEQUENCE</scope>
    <source>
        <tissue evidence="2">Potato root galls</tissue>
    </source>
</reference>